<name>A0A5C8Z3G1_9ACTN</name>
<dbReference type="GO" id="GO:0016829">
    <property type="term" value="F:lyase activity"/>
    <property type="evidence" value="ECO:0007669"/>
    <property type="project" value="UniProtKB-KW"/>
</dbReference>
<keyword evidence="6" id="KW-1185">Reference proteome</keyword>
<evidence type="ECO:0000256" key="2">
    <source>
        <dbReference type="ARBA" id="ARBA00023098"/>
    </source>
</evidence>
<comment type="similarity">
    <text evidence="1 4">Belongs to the enoyl-CoA hydratase/isomerase family.</text>
</comment>
<keyword evidence="3" id="KW-0456">Lyase</keyword>
<dbReference type="EMBL" id="VKAC01000013">
    <property type="protein sequence ID" value="TXR52635.1"/>
    <property type="molecule type" value="Genomic_DNA"/>
</dbReference>
<dbReference type="InterPro" id="IPR018376">
    <property type="entry name" value="Enoyl-CoA_hyd/isom_CS"/>
</dbReference>
<dbReference type="Gene3D" id="1.10.12.10">
    <property type="entry name" value="Lyase 2-enoyl-coa Hydratase, Chain A, domain 2"/>
    <property type="match status" value="1"/>
</dbReference>
<dbReference type="Proteomes" id="UP000321234">
    <property type="component" value="Unassembled WGS sequence"/>
</dbReference>
<dbReference type="PANTHER" id="PTHR11941:SF169">
    <property type="entry name" value="(7AS)-7A-METHYL-1,5-DIOXO-2,3,5,6,7,7A-HEXAHYDRO-1H-INDENE-CARBOXYL-COA HYDROLASE"/>
    <property type="match status" value="1"/>
</dbReference>
<comment type="caution">
    <text evidence="5">The sequence shown here is derived from an EMBL/GenBank/DDBJ whole genome shotgun (WGS) entry which is preliminary data.</text>
</comment>
<accession>A0A5C8Z3G1</accession>
<gene>
    <name evidence="5" type="ORF">FMM08_19220</name>
</gene>
<dbReference type="InterPro" id="IPR029045">
    <property type="entry name" value="ClpP/crotonase-like_dom_sf"/>
</dbReference>
<protein>
    <submittedName>
        <fullName evidence="5">Crotonase/enoyl-CoA hydratase family protein</fullName>
    </submittedName>
</protein>
<evidence type="ECO:0000313" key="5">
    <source>
        <dbReference type="EMBL" id="TXR52635.1"/>
    </source>
</evidence>
<dbReference type="SUPFAM" id="SSF52096">
    <property type="entry name" value="ClpP/crotonase"/>
    <property type="match status" value="1"/>
</dbReference>
<evidence type="ECO:0000256" key="3">
    <source>
        <dbReference type="ARBA" id="ARBA00023239"/>
    </source>
</evidence>
<organism evidence="5 6">
    <name type="scientific">Quadrisphaera setariae</name>
    <dbReference type="NCBI Taxonomy" id="2593304"/>
    <lineage>
        <taxon>Bacteria</taxon>
        <taxon>Bacillati</taxon>
        <taxon>Actinomycetota</taxon>
        <taxon>Actinomycetes</taxon>
        <taxon>Kineosporiales</taxon>
        <taxon>Kineosporiaceae</taxon>
        <taxon>Quadrisphaera</taxon>
    </lineage>
</organism>
<proteinExistence type="inferred from homology"/>
<dbReference type="Gene3D" id="3.90.226.10">
    <property type="entry name" value="2-enoyl-CoA Hydratase, Chain A, domain 1"/>
    <property type="match status" value="1"/>
</dbReference>
<sequence length="250" mass="25930">MRTEVHGAVLVVVLDRPEARNAVDEATALAVDAALTRLEDDDALRVGVLTGAGGVFSAGMDLKARARGESPVLGSTGFAGLTRRRRSKPLVAAVEGWALGGGTELVLACDVVVASREARFGLPEVTRGIVAPQGGLVRLPRRIPRAVAAELLLTGAALGAERAEQLGLVSRLTEPGGALAGALEVAEQVVAAAPLAVSAVKRVLDETADLPEAEAFTRQDALVADVLRSQDAAEGARAFAERRAPRWQGR</sequence>
<dbReference type="OrthoDB" id="4284283at2"/>
<dbReference type="GO" id="GO:0006635">
    <property type="term" value="P:fatty acid beta-oxidation"/>
    <property type="evidence" value="ECO:0007669"/>
    <property type="project" value="TreeGrafter"/>
</dbReference>
<dbReference type="CDD" id="cd06558">
    <property type="entry name" value="crotonase-like"/>
    <property type="match status" value="1"/>
</dbReference>
<evidence type="ECO:0000256" key="1">
    <source>
        <dbReference type="ARBA" id="ARBA00005254"/>
    </source>
</evidence>
<evidence type="ECO:0000313" key="6">
    <source>
        <dbReference type="Proteomes" id="UP000321234"/>
    </source>
</evidence>
<dbReference type="InterPro" id="IPR001753">
    <property type="entry name" value="Enoyl-CoA_hydra/iso"/>
</dbReference>
<dbReference type="AlphaFoldDB" id="A0A5C8Z3G1"/>
<reference evidence="5 6" key="1">
    <citation type="submission" date="2019-07" db="EMBL/GenBank/DDBJ databases">
        <title>Quadrisphaera sp. strain DD2A genome sequencing and assembly.</title>
        <authorList>
            <person name="Kim I."/>
        </authorList>
    </citation>
    <scope>NUCLEOTIDE SEQUENCE [LARGE SCALE GENOMIC DNA]</scope>
    <source>
        <strain evidence="5 6">DD2A</strain>
    </source>
</reference>
<evidence type="ECO:0000256" key="4">
    <source>
        <dbReference type="RuleBase" id="RU003707"/>
    </source>
</evidence>
<dbReference type="NCBIfam" id="NF006100">
    <property type="entry name" value="PRK08252.1"/>
    <property type="match status" value="1"/>
</dbReference>
<keyword evidence="2" id="KW-0443">Lipid metabolism</keyword>
<dbReference type="PROSITE" id="PS00166">
    <property type="entry name" value="ENOYL_COA_HYDRATASE"/>
    <property type="match status" value="1"/>
</dbReference>
<dbReference type="InterPro" id="IPR014748">
    <property type="entry name" value="Enoyl-CoA_hydra_C"/>
</dbReference>
<dbReference type="PANTHER" id="PTHR11941">
    <property type="entry name" value="ENOYL-COA HYDRATASE-RELATED"/>
    <property type="match status" value="1"/>
</dbReference>
<dbReference type="Pfam" id="PF00378">
    <property type="entry name" value="ECH_1"/>
    <property type="match status" value="1"/>
</dbReference>